<dbReference type="GeneID" id="9048674"/>
<dbReference type="EMBL" id="GG671714">
    <property type="protein sequence ID" value="EER18624.1"/>
    <property type="molecule type" value="Genomic_DNA"/>
</dbReference>
<accession>C5KA69</accession>
<sequence>MSYSGPLYDVSRSTVLSAEAEVLDDALGDTERSLGTNKIRVKAVPMEETIALAANLLASPGRYAFAMAKLSRLSPTTSPGTSPLINLQSFSK</sequence>
<reference evidence="1 2" key="1">
    <citation type="submission" date="2008-07" db="EMBL/GenBank/DDBJ databases">
        <authorList>
            <person name="El-Sayed N."/>
            <person name="Caler E."/>
            <person name="Inman J."/>
            <person name="Amedeo P."/>
            <person name="Hass B."/>
            <person name="Wortman J."/>
        </authorList>
    </citation>
    <scope>NUCLEOTIDE SEQUENCE [LARGE SCALE GENOMIC DNA]</scope>
    <source>
        <strain evidence="2">ATCC 50983 / TXsc</strain>
    </source>
</reference>
<proteinExistence type="predicted"/>
<dbReference type="Proteomes" id="UP000007800">
    <property type="component" value="Unassembled WGS sequence"/>
</dbReference>
<dbReference type="AlphaFoldDB" id="C5KA69"/>
<protein>
    <submittedName>
        <fullName evidence="1">Uncharacterized protein</fullName>
    </submittedName>
</protein>
<evidence type="ECO:0000313" key="2">
    <source>
        <dbReference type="Proteomes" id="UP000007800"/>
    </source>
</evidence>
<dbReference type="InParanoid" id="C5KA69"/>
<gene>
    <name evidence="1" type="ORF">Pmar_PMAR001933</name>
</gene>
<keyword evidence="2" id="KW-1185">Reference proteome</keyword>
<evidence type="ECO:0000313" key="1">
    <source>
        <dbReference type="EMBL" id="EER18624.1"/>
    </source>
</evidence>
<feature type="non-terminal residue" evidence="1">
    <location>
        <position position="92"/>
    </location>
</feature>
<dbReference type="RefSeq" id="XP_002786828.1">
    <property type="nucleotide sequence ID" value="XM_002786782.1"/>
</dbReference>
<organism evidence="2">
    <name type="scientific">Perkinsus marinus (strain ATCC 50983 / TXsc)</name>
    <dbReference type="NCBI Taxonomy" id="423536"/>
    <lineage>
        <taxon>Eukaryota</taxon>
        <taxon>Sar</taxon>
        <taxon>Alveolata</taxon>
        <taxon>Perkinsozoa</taxon>
        <taxon>Perkinsea</taxon>
        <taxon>Perkinsida</taxon>
        <taxon>Perkinsidae</taxon>
        <taxon>Perkinsus</taxon>
    </lineage>
</organism>
<name>C5KA69_PERM5</name>